<accession>A0ABS7H1A8</accession>
<dbReference type="Gene3D" id="1.20.1440.110">
    <property type="entry name" value="acylaminoacyl peptidase"/>
    <property type="match status" value="1"/>
</dbReference>
<dbReference type="InterPro" id="IPR010520">
    <property type="entry name" value="FrsA-like"/>
</dbReference>
<dbReference type="RefSeq" id="WP_220336898.1">
    <property type="nucleotide sequence ID" value="NZ_JAEUAK010000011.1"/>
</dbReference>
<dbReference type="Pfam" id="PF06500">
    <property type="entry name" value="FrsA-like"/>
    <property type="match status" value="1"/>
</dbReference>
<organism evidence="2 3">
    <name type="scientific">Rhizobium mesosinicum</name>
    <dbReference type="NCBI Taxonomy" id="335017"/>
    <lineage>
        <taxon>Bacteria</taxon>
        <taxon>Pseudomonadati</taxon>
        <taxon>Pseudomonadota</taxon>
        <taxon>Alphaproteobacteria</taxon>
        <taxon>Hyphomicrobiales</taxon>
        <taxon>Rhizobiaceae</taxon>
        <taxon>Rhizobium/Agrobacterium group</taxon>
        <taxon>Rhizobium</taxon>
    </lineage>
</organism>
<name>A0ABS7H1A8_9HYPH</name>
<dbReference type="Gene3D" id="3.40.50.1820">
    <property type="entry name" value="alpha/beta hydrolase"/>
    <property type="match status" value="1"/>
</dbReference>
<gene>
    <name evidence="2" type="ORF">JNB85_24570</name>
</gene>
<sequence length="398" mass="44928">MKVVFKDDHFAFELVRNLGFMYYGGSDLGESVATASKIKEGDFENWFDEWDKRARRTLSRAEVSFSKGHLVSAREAYLRASTYFRMAEFYLHGNPDDPRILSESRASQAAYKKAADLTGPTWERVEIPYENTTLPGYFYKVDDSGKPRPTIIYHGGFDSSLEELFYYAGAPANRRGYNCLTFDGPGQGAPMREQKLPFRYDWEKVVTPAVDYALTRPDVDGANLVQIGMSLGGYLSARAAAFEHRFRANVFFDGVYDFYESLHKMLPADAIAAFEAGDAERCQKIVEAAMPSSTSLRWVVTQGLWSFGVKSVAEFLEKSKAFNMRDVIKQIRSPCLVMEAAADIFFEGQPRHVYNELTSPKTFAEFTAEDGAENHCQSGALAFKDQVVFDWIDETLKS</sequence>
<dbReference type="GO" id="GO:0016787">
    <property type="term" value="F:hydrolase activity"/>
    <property type="evidence" value="ECO:0007669"/>
    <property type="project" value="UniProtKB-KW"/>
</dbReference>
<proteinExistence type="predicted"/>
<dbReference type="PANTHER" id="PTHR22946:SF12">
    <property type="entry name" value="CONIDIAL PIGMENT BIOSYNTHESIS PROTEIN AYG1 (AFU_ORTHOLOGUE AFUA_2G17550)"/>
    <property type="match status" value="1"/>
</dbReference>
<dbReference type="InterPro" id="IPR050261">
    <property type="entry name" value="FrsA_esterase"/>
</dbReference>
<keyword evidence="3" id="KW-1185">Reference proteome</keyword>
<reference evidence="2 3" key="1">
    <citation type="journal article" date="2021" name="MBio">
        <title>Poor Competitiveness of Bradyrhizobium in Pigeon Pea Root Colonization in Indian Soils.</title>
        <authorList>
            <person name="Chalasani D."/>
            <person name="Basu A."/>
            <person name="Pullabhotla S.V.S.R.N."/>
            <person name="Jorrin B."/>
            <person name="Neal A.L."/>
            <person name="Poole P.S."/>
            <person name="Podile A.R."/>
            <person name="Tkacz A."/>
        </authorList>
    </citation>
    <scope>NUCLEOTIDE SEQUENCE [LARGE SCALE GENOMIC DNA]</scope>
    <source>
        <strain evidence="2 3">HU56</strain>
    </source>
</reference>
<dbReference type="Proteomes" id="UP000717752">
    <property type="component" value="Unassembled WGS sequence"/>
</dbReference>
<evidence type="ECO:0000313" key="2">
    <source>
        <dbReference type="EMBL" id="MBW9055586.1"/>
    </source>
</evidence>
<dbReference type="InterPro" id="IPR029058">
    <property type="entry name" value="AB_hydrolase_fold"/>
</dbReference>
<dbReference type="EMBL" id="JAEUAK010000011">
    <property type="protein sequence ID" value="MBW9055586.1"/>
    <property type="molecule type" value="Genomic_DNA"/>
</dbReference>
<evidence type="ECO:0000313" key="3">
    <source>
        <dbReference type="Proteomes" id="UP000717752"/>
    </source>
</evidence>
<evidence type="ECO:0000256" key="1">
    <source>
        <dbReference type="ARBA" id="ARBA00022801"/>
    </source>
</evidence>
<dbReference type="SUPFAM" id="SSF53474">
    <property type="entry name" value="alpha/beta-Hydrolases"/>
    <property type="match status" value="1"/>
</dbReference>
<dbReference type="PANTHER" id="PTHR22946">
    <property type="entry name" value="DIENELACTONE HYDROLASE DOMAIN-CONTAINING PROTEIN-RELATED"/>
    <property type="match status" value="1"/>
</dbReference>
<protein>
    <submittedName>
        <fullName evidence="2">Alpha/beta hydrolase</fullName>
    </submittedName>
</protein>
<keyword evidence="1 2" id="KW-0378">Hydrolase</keyword>
<comment type="caution">
    <text evidence="2">The sequence shown here is derived from an EMBL/GenBank/DDBJ whole genome shotgun (WGS) entry which is preliminary data.</text>
</comment>